<name>A0AAJ0LXZ9_9PEZI</name>
<feature type="region of interest" description="Disordered" evidence="1">
    <location>
        <begin position="1"/>
        <end position="35"/>
    </location>
</feature>
<reference evidence="2" key="1">
    <citation type="journal article" date="2023" name="Mol. Phylogenet. Evol.">
        <title>Genome-scale phylogeny and comparative genomics of the fungal order Sordariales.</title>
        <authorList>
            <person name="Hensen N."/>
            <person name="Bonometti L."/>
            <person name="Westerberg I."/>
            <person name="Brannstrom I.O."/>
            <person name="Guillou S."/>
            <person name="Cros-Aarteil S."/>
            <person name="Calhoun S."/>
            <person name="Haridas S."/>
            <person name="Kuo A."/>
            <person name="Mondo S."/>
            <person name="Pangilinan J."/>
            <person name="Riley R."/>
            <person name="LaButti K."/>
            <person name="Andreopoulos B."/>
            <person name="Lipzen A."/>
            <person name="Chen C."/>
            <person name="Yan M."/>
            <person name="Daum C."/>
            <person name="Ng V."/>
            <person name="Clum A."/>
            <person name="Steindorff A."/>
            <person name="Ohm R.A."/>
            <person name="Martin F."/>
            <person name="Silar P."/>
            <person name="Natvig D.O."/>
            <person name="Lalanne C."/>
            <person name="Gautier V."/>
            <person name="Ament-Velasquez S.L."/>
            <person name="Kruys A."/>
            <person name="Hutchinson M.I."/>
            <person name="Powell A.J."/>
            <person name="Barry K."/>
            <person name="Miller A.N."/>
            <person name="Grigoriev I.V."/>
            <person name="Debuchy R."/>
            <person name="Gladieux P."/>
            <person name="Hiltunen Thoren M."/>
            <person name="Johannesson H."/>
        </authorList>
    </citation>
    <scope>NUCLEOTIDE SEQUENCE</scope>
    <source>
        <strain evidence="2">CBS 333.67</strain>
    </source>
</reference>
<dbReference type="Proteomes" id="UP001273166">
    <property type="component" value="Unassembled WGS sequence"/>
</dbReference>
<evidence type="ECO:0000313" key="3">
    <source>
        <dbReference type="Proteomes" id="UP001273166"/>
    </source>
</evidence>
<evidence type="ECO:0000256" key="1">
    <source>
        <dbReference type="SAM" id="MobiDB-lite"/>
    </source>
</evidence>
<reference evidence="2" key="2">
    <citation type="submission" date="2023-06" db="EMBL/GenBank/DDBJ databases">
        <authorList>
            <consortium name="Lawrence Berkeley National Laboratory"/>
            <person name="Mondo S.J."/>
            <person name="Hensen N."/>
            <person name="Bonometti L."/>
            <person name="Westerberg I."/>
            <person name="Brannstrom I.O."/>
            <person name="Guillou S."/>
            <person name="Cros-Aarteil S."/>
            <person name="Calhoun S."/>
            <person name="Haridas S."/>
            <person name="Kuo A."/>
            <person name="Pangilinan J."/>
            <person name="Riley R."/>
            <person name="Labutti K."/>
            <person name="Andreopoulos B."/>
            <person name="Lipzen A."/>
            <person name="Chen C."/>
            <person name="Yanf M."/>
            <person name="Daum C."/>
            <person name="Ng V."/>
            <person name="Clum A."/>
            <person name="Steindorff A."/>
            <person name="Ohm R."/>
            <person name="Martin F."/>
            <person name="Silar P."/>
            <person name="Natvig D."/>
            <person name="Lalanne C."/>
            <person name="Gautier V."/>
            <person name="Ament-Velasquez S.L."/>
            <person name="Kruys A."/>
            <person name="Hutchinson M.I."/>
            <person name="Powell A.J."/>
            <person name="Barry K."/>
            <person name="Miller A.N."/>
            <person name="Grigoriev I.V."/>
            <person name="Debuchy R."/>
            <person name="Gladieux P."/>
            <person name="Thoren M.H."/>
            <person name="Johannesson H."/>
        </authorList>
    </citation>
    <scope>NUCLEOTIDE SEQUENCE</scope>
    <source>
        <strain evidence="2">CBS 333.67</strain>
    </source>
</reference>
<proteinExistence type="predicted"/>
<protein>
    <submittedName>
        <fullName evidence="2">Uncharacterized protein</fullName>
    </submittedName>
</protein>
<gene>
    <name evidence="2" type="ORF">B0T15DRAFT_506060</name>
</gene>
<dbReference type="EMBL" id="JAUDZG010000008">
    <property type="protein sequence ID" value="KAK3301861.1"/>
    <property type="molecule type" value="Genomic_DNA"/>
</dbReference>
<dbReference type="GeneID" id="87886377"/>
<organism evidence="2 3">
    <name type="scientific">Chaetomium strumarium</name>
    <dbReference type="NCBI Taxonomy" id="1170767"/>
    <lineage>
        <taxon>Eukaryota</taxon>
        <taxon>Fungi</taxon>
        <taxon>Dikarya</taxon>
        <taxon>Ascomycota</taxon>
        <taxon>Pezizomycotina</taxon>
        <taxon>Sordariomycetes</taxon>
        <taxon>Sordariomycetidae</taxon>
        <taxon>Sordariales</taxon>
        <taxon>Chaetomiaceae</taxon>
        <taxon>Chaetomium</taxon>
    </lineage>
</organism>
<dbReference type="AlphaFoldDB" id="A0AAJ0LXZ9"/>
<keyword evidence="3" id="KW-1185">Reference proteome</keyword>
<feature type="compositionally biased region" description="Basic and acidic residues" evidence="1">
    <location>
        <begin position="1"/>
        <end position="10"/>
    </location>
</feature>
<sequence length="123" mass="13671">MQKSKTDPKPDAGPASKPTGVAPRKPRPNRPAAAPPLRVEFLWRPAKVDDIEKNTVESAIKKALQTQGHHGHYTADIEVRLVSTIGSGKQANYSVMIKKIQRSQISLTYSLDKHKVQEIECFD</sequence>
<dbReference type="RefSeq" id="XP_062717641.1">
    <property type="nucleotide sequence ID" value="XM_062867548.1"/>
</dbReference>
<evidence type="ECO:0000313" key="2">
    <source>
        <dbReference type="EMBL" id="KAK3301861.1"/>
    </source>
</evidence>
<comment type="caution">
    <text evidence="2">The sequence shown here is derived from an EMBL/GenBank/DDBJ whole genome shotgun (WGS) entry which is preliminary data.</text>
</comment>
<accession>A0AAJ0LXZ9</accession>